<evidence type="ECO:0000256" key="1">
    <source>
        <dbReference type="ARBA" id="ARBA00001947"/>
    </source>
</evidence>
<keyword evidence="13" id="KW-1185">Reference proteome</keyword>
<keyword evidence="3" id="KW-0637">Prenyltransferase</keyword>
<protein>
    <recommendedName>
        <fullName evidence="8">Geranylgeranyl transferase type II subunit beta</fullName>
    </recommendedName>
    <alternativeName>
        <fullName evidence="9">Type II protein geranyl-geranyltransferase subunit beta</fullName>
    </alternativeName>
</protein>
<keyword evidence="5" id="KW-0479">Metal-binding</keyword>
<evidence type="ECO:0000256" key="8">
    <source>
        <dbReference type="ARBA" id="ARBA00030816"/>
    </source>
</evidence>
<dbReference type="GO" id="GO:0046872">
    <property type="term" value="F:metal ion binding"/>
    <property type="evidence" value="ECO:0007669"/>
    <property type="project" value="UniProtKB-KW"/>
</dbReference>
<dbReference type="AlphaFoldDB" id="V6LLD5"/>
<dbReference type="VEuPathDB" id="GiardiaDB:SS50377_24586"/>
<dbReference type="Gene3D" id="1.50.10.20">
    <property type="match status" value="1"/>
</dbReference>
<dbReference type="OrthoDB" id="10261146at2759"/>
<evidence type="ECO:0000256" key="9">
    <source>
        <dbReference type="ARBA" id="ARBA00032766"/>
    </source>
</evidence>
<sequence length="332" mass="37972">MNLTETEKEQLEVFEEVQNALNIFKDAEMDFTGALQFLITSLQLLHRKEEGTRVSQLYWAVSPILILQKLLKTDIKFNFVHILADSLSVFFPGQEPHAICVYGASLLRYAMNLQLTNEQTNQIVKFVHTLKRKSGGFGASETGETDTRTTYAVLTIIYLNNIQEEFSDFLGLTVIFLKKKLQNFGFAGQEDFGEAHASFTYCALTGLEILKRLGYFNEFTRQEERRLLKFLVFRQQITGGFNGRTNKHEDGCYNFWVGASLCILKKQSLVNMELFNIWVKCCNQDFETGGFRDKPGISSDRFHNCYVLTGWCLLNGVCSIDPALPVYKEVCE</sequence>
<dbReference type="InterPro" id="IPR045089">
    <property type="entry name" value="PGGT1B-like"/>
</dbReference>
<evidence type="ECO:0000256" key="6">
    <source>
        <dbReference type="ARBA" id="ARBA00022737"/>
    </source>
</evidence>
<accession>V6LLD5</accession>
<organism evidence="11">
    <name type="scientific">Spironucleus salmonicida</name>
    <dbReference type="NCBI Taxonomy" id="348837"/>
    <lineage>
        <taxon>Eukaryota</taxon>
        <taxon>Metamonada</taxon>
        <taxon>Diplomonadida</taxon>
        <taxon>Hexamitidae</taxon>
        <taxon>Hexamitinae</taxon>
        <taxon>Spironucleus</taxon>
    </lineage>
</organism>
<comment type="cofactor">
    <cofactor evidence="1">
        <name>Zn(2+)</name>
        <dbReference type="ChEBI" id="CHEBI:29105"/>
    </cofactor>
</comment>
<feature type="domain" description="Prenyltransferase alpha-alpha toroid" evidence="10">
    <location>
        <begin position="44"/>
        <end position="324"/>
    </location>
</feature>
<evidence type="ECO:0000313" key="13">
    <source>
        <dbReference type="Proteomes" id="UP000018208"/>
    </source>
</evidence>
<reference evidence="12" key="2">
    <citation type="submission" date="2020-12" db="EMBL/GenBank/DDBJ databases">
        <title>New Spironucleus salmonicida genome in near-complete chromosomes.</title>
        <authorList>
            <person name="Xu F."/>
            <person name="Kurt Z."/>
            <person name="Jimenez-Gonzalez A."/>
            <person name="Astvaldsson A."/>
            <person name="Andersson J.O."/>
            <person name="Svard S.G."/>
        </authorList>
    </citation>
    <scope>NUCLEOTIDE SEQUENCE</scope>
    <source>
        <strain evidence="12">ATCC 50377</strain>
    </source>
</reference>
<dbReference type="GO" id="GO:0008318">
    <property type="term" value="F:protein prenyltransferase activity"/>
    <property type="evidence" value="ECO:0007669"/>
    <property type="project" value="InterPro"/>
</dbReference>
<dbReference type="Pfam" id="PF00432">
    <property type="entry name" value="Prenyltrans"/>
    <property type="match status" value="1"/>
</dbReference>
<evidence type="ECO:0000256" key="4">
    <source>
        <dbReference type="ARBA" id="ARBA00022679"/>
    </source>
</evidence>
<proteinExistence type="inferred from homology"/>
<gene>
    <name evidence="11" type="ORF">SS50377_15558</name>
    <name evidence="12" type="ORF">SS50377_24586</name>
</gene>
<dbReference type="PANTHER" id="PTHR11774">
    <property type="entry name" value="GERANYLGERANYL TRANSFERASE TYPE BETA SUBUNIT"/>
    <property type="match status" value="1"/>
</dbReference>
<evidence type="ECO:0000259" key="10">
    <source>
        <dbReference type="Pfam" id="PF00432"/>
    </source>
</evidence>
<evidence type="ECO:0000256" key="2">
    <source>
        <dbReference type="ARBA" id="ARBA00010497"/>
    </source>
</evidence>
<dbReference type="InterPro" id="IPR008930">
    <property type="entry name" value="Terpenoid_cyclase/PrenylTrfase"/>
</dbReference>
<comment type="similarity">
    <text evidence="2">Belongs to the protein prenyltransferase subunit beta family.</text>
</comment>
<evidence type="ECO:0000313" key="11">
    <source>
        <dbReference type="EMBL" id="EST44556.1"/>
    </source>
</evidence>
<keyword evidence="7" id="KW-0862">Zinc</keyword>
<dbReference type="CDD" id="cd02890">
    <property type="entry name" value="PTase"/>
    <property type="match status" value="1"/>
</dbReference>
<name>V6LLD5_9EUKA</name>
<keyword evidence="6" id="KW-0677">Repeat</keyword>
<dbReference type="InterPro" id="IPR001330">
    <property type="entry name" value="Prenyltrans"/>
</dbReference>
<evidence type="ECO:0000256" key="7">
    <source>
        <dbReference type="ARBA" id="ARBA00022833"/>
    </source>
</evidence>
<reference evidence="11 12" key="1">
    <citation type="journal article" date="2014" name="PLoS Genet.">
        <title>The Genome of Spironucleus salmonicida Highlights a Fish Pathogen Adapted to Fluctuating Environments.</title>
        <authorList>
            <person name="Xu F."/>
            <person name="Jerlstrom-Hultqvist J."/>
            <person name="Einarsson E."/>
            <person name="Astvaldsson A."/>
            <person name="Svard S.G."/>
            <person name="Andersson J.O."/>
        </authorList>
    </citation>
    <scope>NUCLEOTIDE SEQUENCE</scope>
    <source>
        <strain evidence="12">ATCC 50377</strain>
    </source>
</reference>
<dbReference type="Proteomes" id="UP000018208">
    <property type="component" value="Unassembled WGS sequence"/>
</dbReference>
<keyword evidence="4 11" id="KW-0808">Transferase</keyword>
<dbReference type="PANTHER" id="PTHR11774:SF11">
    <property type="entry name" value="GERANYLGERANYL TRANSFERASE TYPE-2 SUBUNIT BETA"/>
    <property type="match status" value="1"/>
</dbReference>
<evidence type="ECO:0000256" key="3">
    <source>
        <dbReference type="ARBA" id="ARBA00022602"/>
    </source>
</evidence>
<dbReference type="EMBL" id="AUWU02000005">
    <property type="protein sequence ID" value="KAH0572475.1"/>
    <property type="molecule type" value="Genomic_DNA"/>
</dbReference>
<dbReference type="EMBL" id="KI546115">
    <property type="protein sequence ID" value="EST44556.1"/>
    <property type="molecule type" value="Genomic_DNA"/>
</dbReference>
<dbReference type="SUPFAM" id="SSF48239">
    <property type="entry name" value="Terpenoid cyclases/Protein prenyltransferases"/>
    <property type="match status" value="1"/>
</dbReference>
<evidence type="ECO:0000313" key="12">
    <source>
        <dbReference type="EMBL" id="KAH0572475.1"/>
    </source>
</evidence>
<evidence type="ECO:0000256" key="5">
    <source>
        <dbReference type="ARBA" id="ARBA00022723"/>
    </source>
</evidence>